<gene>
    <name evidence="1" type="ORF">CCHR01_15176</name>
</gene>
<sequence length="46" mass="5175">MKGCSRSSLSADAPAKQQSRMVKTSVLTWRMAFATSLQRTRVTPFR</sequence>
<protein>
    <submittedName>
        <fullName evidence="1">Uncharacterized protein</fullName>
    </submittedName>
</protein>
<proteinExistence type="predicted"/>
<evidence type="ECO:0000313" key="2">
    <source>
        <dbReference type="Proteomes" id="UP001243330"/>
    </source>
</evidence>
<keyword evidence="2" id="KW-1185">Reference proteome</keyword>
<evidence type="ECO:0000313" key="1">
    <source>
        <dbReference type="EMBL" id="KAK1842198.1"/>
    </source>
</evidence>
<dbReference type="Proteomes" id="UP001243330">
    <property type="component" value="Unassembled WGS sequence"/>
</dbReference>
<name>A0AAD9A646_9PEZI</name>
<reference evidence="1" key="1">
    <citation type="submission" date="2023-01" db="EMBL/GenBank/DDBJ databases">
        <title>Colletotrichum chrysophilum M932 genome sequence.</title>
        <authorList>
            <person name="Baroncelli R."/>
        </authorList>
    </citation>
    <scope>NUCLEOTIDE SEQUENCE</scope>
    <source>
        <strain evidence="1">M932</strain>
    </source>
</reference>
<organism evidence="1 2">
    <name type="scientific">Colletotrichum chrysophilum</name>
    <dbReference type="NCBI Taxonomy" id="1836956"/>
    <lineage>
        <taxon>Eukaryota</taxon>
        <taxon>Fungi</taxon>
        <taxon>Dikarya</taxon>
        <taxon>Ascomycota</taxon>
        <taxon>Pezizomycotina</taxon>
        <taxon>Sordariomycetes</taxon>
        <taxon>Hypocreomycetidae</taxon>
        <taxon>Glomerellales</taxon>
        <taxon>Glomerellaceae</taxon>
        <taxon>Colletotrichum</taxon>
        <taxon>Colletotrichum gloeosporioides species complex</taxon>
    </lineage>
</organism>
<dbReference type="EMBL" id="JAQOWY010000428">
    <property type="protein sequence ID" value="KAK1842198.1"/>
    <property type="molecule type" value="Genomic_DNA"/>
</dbReference>
<comment type="caution">
    <text evidence="1">The sequence shown here is derived from an EMBL/GenBank/DDBJ whole genome shotgun (WGS) entry which is preliminary data.</text>
</comment>
<dbReference type="AlphaFoldDB" id="A0AAD9A646"/>
<accession>A0AAD9A646</accession>